<sequence length="245" mass="26926">MNRPIVVVRHTQVAAGTKISEFLVGDFHVRQVLGGPECAHTHFPNILKAQLQVRAHSLKVNPVAFFAYFSVYRPPVDDRPCCEHIRPSQEAVGSVYSLPDLVLVVLDRPRYIPLAIHNIAQVGVLAGGVDFLALQGHISSQLPAYSHYPALGGIHSHFPSVRPFGYGVQCGLSPGMREVSPGTRTPRTPLNISLMKKLKSISEAGHSCHTPQRHSGIIHVLDHIDEFAPNGESYILKYKFSGHEV</sequence>
<evidence type="ECO:0000313" key="2">
    <source>
        <dbReference type="Proteomes" id="UP000187283"/>
    </source>
</evidence>
<organism evidence="1 2">
    <name type="scientific">Smittium culicis</name>
    <dbReference type="NCBI Taxonomy" id="133412"/>
    <lineage>
        <taxon>Eukaryota</taxon>
        <taxon>Fungi</taxon>
        <taxon>Fungi incertae sedis</taxon>
        <taxon>Zoopagomycota</taxon>
        <taxon>Kickxellomycotina</taxon>
        <taxon>Harpellomycetes</taxon>
        <taxon>Harpellales</taxon>
        <taxon>Legeriomycetaceae</taxon>
        <taxon>Smittium</taxon>
    </lineage>
</organism>
<proteinExistence type="predicted"/>
<gene>
    <name evidence="1" type="ORF">AYI70_g4338</name>
</gene>
<dbReference type="AlphaFoldDB" id="A0A1R1XZH8"/>
<reference evidence="1 2" key="1">
    <citation type="submission" date="2017-01" db="EMBL/GenBank/DDBJ databases">
        <authorList>
            <person name="Mah S.A."/>
            <person name="Swanson W.J."/>
            <person name="Moy G.W."/>
            <person name="Vacquier V.D."/>
        </authorList>
    </citation>
    <scope>NUCLEOTIDE SEQUENCE [LARGE SCALE GENOMIC DNA]</scope>
    <source>
        <strain evidence="1 2">GSMNP</strain>
    </source>
</reference>
<protein>
    <submittedName>
        <fullName evidence="1">Uncharacterized protein</fullName>
    </submittedName>
</protein>
<name>A0A1R1XZH8_9FUNG</name>
<evidence type="ECO:0000313" key="1">
    <source>
        <dbReference type="EMBL" id="OMJ20083.1"/>
    </source>
</evidence>
<keyword evidence="2" id="KW-1185">Reference proteome</keyword>
<comment type="caution">
    <text evidence="1">The sequence shown here is derived from an EMBL/GenBank/DDBJ whole genome shotgun (WGS) entry which is preliminary data.</text>
</comment>
<dbReference type="Proteomes" id="UP000187283">
    <property type="component" value="Unassembled WGS sequence"/>
</dbReference>
<accession>A0A1R1XZH8</accession>
<dbReference type="EMBL" id="LSSN01001330">
    <property type="protein sequence ID" value="OMJ20083.1"/>
    <property type="molecule type" value="Genomic_DNA"/>
</dbReference>